<feature type="compositionally biased region" description="Basic and acidic residues" evidence="1">
    <location>
        <begin position="47"/>
        <end position="62"/>
    </location>
</feature>
<organism evidence="2 3">
    <name type="scientific">Vibrio vulnificus (strain YJ016)</name>
    <dbReference type="NCBI Taxonomy" id="196600"/>
    <lineage>
        <taxon>Bacteria</taxon>
        <taxon>Pseudomonadati</taxon>
        <taxon>Pseudomonadota</taxon>
        <taxon>Gammaproteobacteria</taxon>
        <taxon>Vibrionales</taxon>
        <taxon>Vibrionaceae</taxon>
        <taxon>Vibrio</taxon>
    </lineage>
</organism>
<dbReference type="HOGENOM" id="CLU_2774913_0_0_6"/>
<reference evidence="2 3" key="1">
    <citation type="journal article" date="2003" name="Genome Res.">
        <title>Comparative genome analysis of Vibrio vulnificus, a marine pathogen.</title>
        <authorList>
            <person name="Chen C.Y."/>
            <person name="Wu K.M."/>
            <person name="Chang Y.C."/>
            <person name="Chang C.H."/>
            <person name="Tsai H.C."/>
            <person name="Liao T.L."/>
            <person name="Liu Y.M."/>
            <person name="Chen H.J."/>
            <person name="Shen A.B."/>
            <person name="Li J.C."/>
            <person name="Su T.L."/>
            <person name="Shao C.P."/>
            <person name="Lee C.T."/>
            <person name="Hor L.I."/>
            <person name="Tsai S.F."/>
        </authorList>
    </citation>
    <scope>NUCLEOTIDE SEQUENCE [LARGE SCALE GENOMIC DNA]</scope>
    <source>
        <strain evidence="2 3">YJ016</strain>
    </source>
</reference>
<dbReference type="Proteomes" id="UP000002675">
    <property type="component" value="Chromosome I"/>
</dbReference>
<accession>Q7MPJ6</accession>
<proteinExistence type="predicted"/>
<sequence>MHTGIYSPDATFENALTALDNIEQSNINTGNEAVIPSHTTCCTMGPRVREDDEIGEGKKKQTETAASAI</sequence>
<dbReference type="KEGG" id="vvy:VV0367"/>
<name>Q7MPJ6_VIBVY</name>
<evidence type="ECO:0000256" key="1">
    <source>
        <dbReference type="SAM" id="MobiDB-lite"/>
    </source>
</evidence>
<protein>
    <submittedName>
        <fullName evidence="2">Uncharacterized protein</fullName>
    </submittedName>
</protein>
<feature type="region of interest" description="Disordered" evidence="1">
    <location>
        <begin position="45"/>
        <end position="69"/>
    </location>
</feature>
<gene>
    <name evidence="2" type="ordered locus">VV0367</name>
</gene>
<evidence type="ECO:0000313" key="2">
    <source>
        <dbReference type="EMBL" id="BAC93131.1"/>
    </source>
</evidence>
<dbReference type="AlphaFoldDB" id="Q7MPJ6"/>
<evidence type="ECO:0000313" key="3">
    <source>
        <dbReference type="Proteomes" id="UP000002675"/>
    </source>
</evidence>
<dbReference type="EMBL" id="BA000037">
    <property type="protein sequence ID" value="BAC93131.1"/>
    <property type="molecule type" value="Genomic_DNA"/>
</dbReference>